<proteinExistence type="predicted"/>
<reference evidence="4" key="1">
    <citation type="submission" date="2021-03" db="EMBL/GenBank/DDBJ databases">
        <title>Genome of Cognatishimia sp. F0-27.</title>
        <authorList>
            <person name="Ping X."/>
        </authorList>
    </citation>
    <scope>NUCLEOTIDE SEQUENCE [LARGE SCALE GENOMIC DNA]</scope>
    <source>
        <strain evidence="4">E313</strain>
    </source>
</reference>
<dbReference type="InterPro" id="IPR029058">
    <property type="entry name" value="AB_hydrolase_fold"/>
</dbReference>
<keyword evidence="1" id="KW-0812">Transmembrane</keyword>
<sequence length="431" mass="48028">MKNSNTIKKIGYALMIIASIMTLLRIMDILPRDYYTTHDLRNYIFLAGALLVVIPQFYIKFKQKRATVIVLTLFSSATIFAQDYSKQIDAFAKSFADKTTEAIQPYMSSKLQFGQIPIANTVPIMGNIVKNLPKLNSISIIESEQGKAKVAYDFVGFKNESFIHFDDKGKMTKIQLVEDLINQEAEARRQQQNSVQLPTPGELGKKHISIKVEFLAPDGLTVSGNLYEVDKNKPIILLMHQAGYNRMEYADIAPKLNEMGYNCLAVDLRSGGPFAGKPNNTNTRATEKGLKPEMIDAQQDIAAAIDFLYKKYNQNVIVWGSSFSSSLALLEGVNNSKVKGIISFSPGDYFSDAAPSLATVFSKIDKPYLVTSSKAEAETLKALINDSKLKENQSQFIPTSNGFHGSRALWEGQEGAEDYWNAVTDFLFKIE</sequence>
<accession>A0ABS8ELG4</accession>
<feature type="transmembrane region" description="Helical" evidence="1">
    <location>
        <begin position="42"/>
        <end position="59"/>
    </location>
</feature>
<dbReference type="Pfam" id="PF01738">
    <property type="entry name" value="DLH"/>
    <property type="match status" value="1"/>
</dbReference>
<keyword evidence="1" id="KW-1133">Transmembrane helix</keyword>
<evidence type="ECO:0000313" key="3">
    <source>
        <dbReference type="EMBL" id="MCC1484059.1"/>
    </source>
</evidence>
<dbReference type="InterPro" id="IPR002925">
    <property type="entry name" value="Dienelactn_hydro"/>
</dbReference>
<keyword evidence="1" id="KW-0472">Membrane</keyword>
<keyword evidence="4" id="KW-1185">Reference proteome</keyword>
<dbReference type="Gene3D" id="3.40.50.1820">
    <property type="entry name" value="alpha/beta hydrolase"/>
    <property type="match status" value="1"/>
</dbReference>
<dbReference type="Proteomes" id="UP000778797">
    <property type="component" value="Unassembled WGS sequence"/>
</dbReference>
<gene>
    <name evidence="3" type="ORF">J1C55_05600</name>
</gene>
<evidence type="ECO:0000313" key="4">
    <source>
        <dbReference type="Proteomes" id="UP000778797"/>
    </source>
</evidence>
<evidence type="ECO:0000256" key="1">
    <source>
        <dbReference type="SAM" id="Phobius"/>
    </source>
</evidence>
<name>A0ABS8ELG4_9FLAO</name>
<protein>
    <submittedName>
        <fullName evidence="3">Dienelactone hydrolase family protein</fullName>
    </submittedName>
</protein>
<dbReference type="SUPFAM" id="SSF53474">
    <property type="entry name" value="alpha/beta-Hydrolases"/>
    <property type="match status" value="1"/>
</dbReference>
<dbReference type="EMBL" id="JAFMPT010000005">
    <property type="protein sequence ID" value="MCC1484059.1"/>
    <property type="molecule type" value="Genomic_DNA"/>
</dbReference>
<feature type="transmembrane region" description="Helical" evidence="1">
    <location>
        <begin position="12"/>
        <end position="30"/>
    </location>
</feature>
<dbReference type="PANTHER" id="PTHR22946">
    <property type="entry name" value="DIENELACTONE HYDROLASE DOMAIN-CONTAINING PROTEIN-RELATED"/>
    <property type="match status" value="1"/>
</dbReference>
<reference evidence="4" key="2">
    <citation type="submission" date="2023-07" db="EMBL/GenBank/DDBJ databases">
        <title>Genome of Winogradskyella sp. E313.</title>
        <authorList>
            <person name="Zhou Y."/>
        </authorList>
    </citation>
    <scope>NUCLEOTIDE SEQUENCE [LARGE SCALE GENOMIC DNA]</scope>
    <source>
        <strain evidence="4">E313</strain>
    </source>
</reference>
<feature type="domain" description="Dienelactone hydrolase" evidence="2">
    <location>
        <begin position="231"/>
        <end position="371"/>
    </location>
</feature>
<keyword evidence="3" id="KW-0378">Hydrolase</keyword>
<dbReference type="InterPro" id="IPR050261">
    <property type="entry name" value="FrsA_esterase"/>
</dbReference>
<dbReference type="GO" id="GO:0016787">
    <property type="term" value="F:hydrolase activity"/>
    <property type="evidence" value="ECO:0007669"/>
    <property type="project" value="UniProtKB-KW"/>
</dbReference>
<evidence type="ECO:0000259" key="2">
    <source>
        <dbReference type="Pfam" id="PF01738"/>
    </source>
</evidence>
<organism evidence="3 4">
    <name type="scientific">Winogradskyella immobilis</name>
    <dbReference type="NCBI Taxonomy" id="2816852"/>
    <lineage>
        <taxon>Bacteria</taxon>
        <taxon>Pseudomonadati</taxon>
        <taxon>Bacteroidota</taxon>
        <taxon>Flavobacteriia</taxon>
        <taxon>Flavobacteriales</taxon>
        <taxon>Flavobacteriaceae</taxon>
        <taxon>Winogradskyella</taxon>
    </lineage>
</organism>
<comment type="caution">
    <text evidence="3">The sequence shown here is derived from an EMBL/GenBank/DDBJ whole genome shotgun (WGS) entry which is preliminary data.</text>
</comment>
<dbReference type="RefSeq" id="WP_227476507.1">
    <property type="nucleotide sequence ID" value="NZ_JAFMPT010000005.1"/>
</dbReference>